<dbReference type="AlphaFoldDB" id="A0A8D0ITX1"/>
<dbReference type="InterPro" id="IPR036179">
    <property type="entry name" value="Ig-like_dom_sf"/>
</dbReference>
<feature type="domain" description="Ig-like" evidence="7">
    <location>
        <begin position="139"/>
        <end position="217"/>
    </location>
</feature>
<organism evidence="8 9">
    <name type="scientific">Sus scrofa</name>
    <name type="common">Pig</name>
    <dbReference type="NCBI Taxonomy" id="9823"/>
    <lineage>
        <taxon>Eukaryota</taxon>
        <taxon>Metazoa</taxon>
        <taxon>Chordata</taxon>
        <taxon>Craniata</taxon>
        <taxon>Vertebrata</taxon>
        <taxon>Euteleostomi</taxon>
        <taxon>Mammalia</taxon>
        <taxon>Eutheria</taxon>
        <taxon>Laurasiatheria</taxon>
        <taxon>Artiodactyla</taxon>
        <taxon>Suina</taxon>
        <taxon>Suidae</taxon>
        <taxon>Sus</taxon>
    </lineage>
</organism>
<comment type="subcellular location">
    <subcellularLocation>
        <location evidence="1">Membrane</location>
    </subcellularLocation>
</comment>
<evidence type="ECO:0000259" key="7">
    <source>
        <dbReference type="PROSITE" id="PS50835"/>
    </source>
</evidence>
<evidence type="ECO:0000256" key="5">
    <source>
        <dbReference type="SAM" id="Phobius"/>
    </source>
</evidence>
<evidence type="ECO:0000313" key="9">
    <source>
        <dbReference type="Proteomes" id="UP000314985"/>
    </source>
</evidence>
<dbReference type="Ensembl" id="ENSSSCT00015108774.1">
    <property type="protein sequence ID" value="ENSSSCP00015046161.1"/>
    <property type="gene ID" value="ENSSSCG00015080058.1"/>
</dbReference>
<dbReference type="SUPFAM" id="SSF48726">
    <property type="entry name" value="Immunoglobulin"/>
    <property type="match status" value="2"/>
</dbReference>
<dbReference type="PANTHER" id="PTHR12080">
    <property type="entry name" value="SIGNALING LYMPHOCYTIC ACTIVATION MOLECULE"/>
    <property type="match status" value="1"/>
</dbReference>
<gene>
    <name evidence="8" type="primary">CD244</name>
</gene>
<dbReference type="Pfam" id="PF11465">
    <property type="entry name" value="Receptor_2B4"/>
    <property type="match status" value="1"/>
</dbReference>
<evidence type="ECO:0000256" key="3">
    <source>
        <dbReference type="ARBA" id="ARBA00023136"/>
    </source>
</evidence>
<dbReference type="PROSITE" id="PS50835">
    <property type="entry name" value="IG_LIKE"/>
    <property type="match status" value="1"/>
</dbReference>
<feature type="signal peptide" evidence="6">
    <location>
        <begin position="1"/>
        <end position="19"/>
    </location>
</feature>
<evidence type="ECO:0000256" key="1">
    <source>
        <dbReference type="ARBA" id="ARBA00004370"/>
    </source>
</evidence>
<dbReference type="Gene3D" id="2.60.40.10">
    <property type="entry name" value="Immunoglobulins"/>
    <property type="match status" value="2"/>
</dbReference>
<evidence type="ECO:0000256" key="2">
    <source>
        <dbReference type="ARBA" id="ARBA00022729"/>
    </source>
</evidence>
<reference evidence="8" key="2">
    <citation type="submission" date="2025-05" db="UniProtKB">
        <authorList>
            <consortium name="Ensembl"/>
        </authorList>
    </citation>
    <scope>IDENTIFICATION</scope>
</reference>
<feature type="chain" id="PRO_5044682979" evidence="6">
    <location>
        <begin position="20"/>
        <end position="369"/>
    </location>
</feature>
<dbReference type="InterPro" id="IPR007110">
    <property type="entry name" value="Ig-like_dom"/>
</dbReference>
<keyword evidence="5" id="KW-1133">Transmembrane helix</keyword>
<keyword evidence="4" id="KW-0325">Glycoprotein</keyword>
<dbReference type="Pfam" id="PF13895">
    <property type="entry name" value="Ig_2"/>
    <property type="match status" value="1"/>
</dbReference>
<evidence type="ECO:0000313" key="8">
    <source>
        <dbReference type="Ensembl" id="ENSSSCP00070044975.1"/>
    </source>
</evidence>
<dbReference type="GO" id="GO:0016020">
    <property type="term" value="C:membrane"/>
    <property type="evidence" value="ECO:0007669"/>
    <property type="project" value="UniProtKB-SubCell"/>
</dbReference>
<dbReference type="Ensembl" id="ENSSSCT00070053089.1">
    <property type="protein sequence ID" value="ENSSSCP00070044975.1"/>
    <property type="gene ID" value="ENSSSCG00070026487.1"/>
</dbReference>
<dbReference type="InterPro" id="IPR013783">
    <property type="entry name" value="Ig-like_fold"/>
</dbReference>
<dbReference type="PANTHER" id="PTHR12080:SF56">
    <property type="entry name" value="NATURAL KILLER CELL RECEPTOR 2B4"/>
    <property type="match status" value="1"/>
</dbReference>
<dbReference type="InterPro" id="IPR015631">
    <property type="entry name" value="CD2/SLAM_rcpt"/>
</dbReference>
<dbReference type="Proteomes" id="UP000314985">
    <property type="component" value="Chromosome 4"/>
</dbReference>
<evidence type="ECO:0000256" key="6">
    <source>
        <dbReference type="SAM" id="SignalP"/>
    </source>
</evidence>
<sequence>MLGQALALILLLVVKGHQGQGFSEHVVGISGASVWLRPPSIQTKLYSVKWKMQPHSSSSFVRILLWKNGSAPSYLEESSNLTLNHLKDRLTFTTENLTLLIKAAQPWDSGLYCLEITNDSGKIWKFEFQVSVFDHVEKPHLQEQWKTLDRGVCQVTLSCSVSRGDNISYAWYKGGELIQTPRNLTKLEEQIDDNGLHIYTCNVSNPVSWANHTLHLTQGCLKAYQNLIFLSILVSTVTLLMALFLGTLTCFCARRRKRKQSQTSPGEFLTIYEDVNNGQARRIQEQNSPEEGTTIYSMIQLQSSVPTSREPANTLYSFVQSSGKAGSTKKNHNPSFSKTIYQEVGQRASKSENPVRLSRRELENFCIYS</sequence>
<proteinExistence type="predicted"/>
<dbReference type="CDD" id="cd00096">
    <property type="entry name" value="Ig"/>
    <property type="match status" value="1"/>
</dbReference>
<feature type="transmembrane region" description="Helical" evidence="5">
    <location>
        <begin position="227"/>
        <end position="253"/>
    </location>
</feature>
<dbReference type="InterPro" id="IPR024303">
    <property type="entry name" value="NK_rcpt_2B4_Ig_dom"/>
</dbReference>
<keyword evidence="3 5" id="KW-0472">Membrane</keyword>
<keyword evidence="5" id="KW-0812">Transmembrane</keyword>
<name>A0A8D0ITX1_PIG</name>
<accession>A0A8D0ITX1</accession>
<evidence type="ECO:0000256" key="4">
    <source>
        <dbReference type="ARBA" id="ARBA00023180"/>
    </source>
</evidence>
<protein>
    <submittedName>
        <fullName evidence="8">CD244 molecule</fullName>
    </submittedName>
</protein>
<reference evidence="8 9" key="1">
    <citation type="submission" date="2017-08" db="EMBL/GenBank/DDBJ databases">
        <title>USMARCv1.0.</title>
        <authorList>
            <person name="Hannum G.I."/>
            <person name="Koren S."/>
            <person name="Schroeder S.G."/>
            <person name="Chin S.C."/>
            <person name="Nonneman D.J."/>
            <person name="Becker S.A."/>
            <person name="Rosen B.D."/>
            <person name="Bickhart D.M."/>
            <person name="Putnam N.H."/>
            <person name="Green R.E."/>
            <person name="Tuggle C.K."/>
            <person name="Liu H."/>
            <person name="Rohrer G.A."/>
            <person name="Warr A."/>
            <person name="Hall R."/>
            <person name="Kim K."/>
            <person name="Hume D.A."/>
            <person name="Talbot R."/>
            <person name="Chow W."/>
            <person name="Howe K."/>
            <person name="Schwartz A.S."/>
            <person name="Watson M."/>
            <person name="Archibald A.L."/>
            <person name="Phillippy A.M."/>
            <person name="Smith T.P.L."/>
        </authorList>
    </citation>
    <scope>NUCLEOTIDE SEQUENCE [LARGE SCALE GENOMIC DNA]</scope>
</reference>
<keyword evidence="2 6" id="KW-0732">Signal</keyword>
<dbReference type="Proteomes" id="UP000694726">
    <property type="component" value="Unplaced"/>
</dbReference>